<dbReference type="Proteomes" id="UP000681594">
    <property type="component" value="Unassembled WGS sequence"/>
</dbReference>
<organism evidence="1 2">
    <name type="scientific">Pararoseomonas baculiformis</name>
    <dbReference type="NCBI Taxonomy" id="2820812"/>
    <lineage>
        <taxon>Bacteria</taxon>
        <taxon>Pseudomonadati</taxon>
        <taxon>Pseudomonadota</taxon>
        <taxon>Alphaproteobacteria</taxon>
        <taxon>Acetobacterales</taxon>
        <taxon>Acetobacteraceae</taxon>
        <taxon>Pararoseomonas</taxon>
    </lineage>
</organism>
<gene>
    <name evidence="1" type="ORF">J8J14_09915</name>
</gene>
<reference evidence="1 2" key="1">
    <citation type="submission" date="2021-03" db="EMBL/GenBank/DDBJ databases">
        <authorList>
            <person name="So Y."/>
        </authorList>
    </citation>
    <scope>NUCLEOTIDE SEQUENCE [LARGE SCALE GENOMIC DNA]</scope>
    <source>
        <strain evidence="1 2">SSH11</strain>
    </source>
</reference>
<dbReference type="EMBL" id="JAGIZB010000008">
    <property type="protein sequence ID" value="MBP0445097.1"/>
    <property type="molecule type" value="Genomic_DNA"/>
</dbReference>
<evidence type="ECO:0000313" key="2">
    <source>
        <dbReference type="Proteomes" id="UP000681594"/>
    </source>
</evidence>
<comment type="caution">
    <text evidence="1">The sequence shown here is derived from an EMBL/GenBank/DDBJ whole genome shotgun (WGS) entry which is preliminary data.</text>
</comment>
<protein>
    <submittedName>
        <fullName evidence="1">Uncharacterized protein</fullName>
    </submittedName>
</protein>
<sequence>MTPWETPPGALTLLFRDTPVIGRTALADVTQNRLPSVFGRILAMAEFNVVMRA</sequence>
<keyword evidence="2" id="KW-1185">Reference proteome</keyword>
<accession>A0ABS4ADL0</accession>
<dbReference type="RefSeq" id="WP_209379348.1">
    <property type="nucleotide sequence ID" value="NZ_JAGIZB010000008.1"/>
</dbReference>
<proteinExistence type="predicted"/>
<evidence type="ECO:0000313" key="1">
    <source>
        <dbReference type="EMBL" id="MBP0445097.1"/>
    </source>
</evidence>
<name>A0ABS4ADL0_9PROT</name>